<sequence length="313" mass="34972">MTERLIPEFDAGRRAAFGRTPMTYAHRLLDTGLFGDDRLAAQLERHPAELFDINIFHYDADDQALLQTGTKGDRPGAALLEAVKAGRVWIQMRRIQDHWPELGAAMKRVFAELSEQVPGFRPVQVTGQLIPSAPQAKVPFHADPPGVTLFHLRGEKRIWIYPVDEAHMPSRSMENIVMEQQTEDLPYRREMDAAAEVFDLTPGMAVAWPLHAPHRIENLGSFNVSLSCDYQTWTSRITNGAHFANGVLRRWGAPVLPADRAPMAARAALWGASTALRRMGLVKTRLESYERAFELGDAPPPPDKGLIAPLAMR</sequence>
<proteinExistence type="predicted"/>
<reference evidence="3" key="1">
    <citation type="submission" date="2016-10" db="EMBL/GenBank/DDBJ databases">
        <authorList>
            <person name="Varghese N."/>
            <person name="Submissions S."/>
        </authorList>
    </citation>
    <scope>NUCLEOTIDE SEQUENCE [LARGE SCALE GENOMIC DNA]</scope>
    <source>
        <strain evidence="3">CGMCC 1.10683</strain>
    </source>
</reference>
<dbReference type="SUPFAM" id="SSF51197">
    <property type="entry name" value="Clavaminate synthase-like"/>
    <property type="match status" value="1"/>
</dbReference>
<dbReference type="Gene3D" id="2.60.120.650">
    <property type="entry name" value="Cupin"/>
    <property type="match status" value="1"/>
</dbReference>
<accession>A0A1I6RWY3</accession>
<evidence type="ECO:0000313" key="2">
    <source>
        <dbReference type="EMBL" id="SFS69214.1"/>
    </source>
</evidence>
<dbReference type="STRING" id="871741.SAMN05192570_1972"/>
<dbReference type="OrthoDB" id="7977346at2"/>
<dbReference type="InterPro" id="IPR003347">
    <property type="entry name" value="JmjC_dom"/>
</dbReference>
<gene>
    <name evidence="2" type="ORF">SAMN05192570_1972</name>
</gene>
<dbReference type="EMBL" id="FOZV01000004">
    <property type="protein sequence ID" value="SFS69214.1"/>
    <property type="molecule type" value="Genomic_DNA"/>
</dbReference>
<evidence type="ECO:0000313" key="3">
    <source>
        <dbReference type="Proteomes" id="UP000198788"/>
    </source>
</evidence>
<dbReference type="PROSITE" id="PS51184">
    <property type="entry name" value="JMJC"/>
    <property type="match status" value="1"/>
</dbReference>
<evidence type="ECO:0000259" key="1">
    <source>
        <dbReference type="PROSITE" id="PS51184"/>
    </source>
</evidence>
<dbReference type="Proteomes" id="UP000198788">
    <property type="component" value="Unassembled WGS sequence"/>
</dbReference>
<dbReference type="RefSeq" id="WP_092309738.1">
    <property type="nucleotide sequence ID" value="NZ_FOZV01000004.1"/>
</dbReference>
<name>A0A1I6RWY3_9CAUL</name>
<dbReference type="AlphaFoldDB" id="A0A1I6RWY3"/>
<feature type="domain" description="JmjC" evidence="1">
    <location>
        <begin position="88"/>
        <end position="247"/>
    </location>
</feature>
<organism evidence="2 3">
    <name type="scientific">Brevundimonas viscosa</name>
    <dbReference type="NCBI Taxonomy" id="871741"/>
    <lineage>
        <taxon>Bacteria</taxon>
        <taxon>Pseudomonadati</taxon>
        <taxon>Pseudomonadota</taxon>
        <taxon>Alphaproteobacteria</taxon>
        <taxon>Caulobacterales</taxon>
        <taxon>Caulobacteraceae</taxon>
        <taxon>Brevundimonas</taxon>
    </lineage>
</organism>
<keyword evidence="3" id="KW-1185">Reference proteome</keyword>
<protein>
    <recommendedName>
        <fullName evidence="1">JmjC domain-containing protein</fullName>
    </recommendedName>
</protein>